<proteinExistence type="predicted"/>
<dbReference type="Proteomes" id="UP001163324">
    <property type="component" value="Chromosome 4"/>
</dbReference>
<protein>
    <submittedName>
        <fullName evidence="1">Uncharacterized protein</fullName>
    </submittedName>
</protein>
<keyword evidence="2" id="KW-1185">Reference proteome</keyword>
<evidence type="ECO:0000313" key="1">
    <source>
        <dbReference type="EMBL" id="KAI9900827.1"/>
    </source>
</evidence>
<accession>A0ACC0V3F4</accession>
<comment type="caution">
    <text evidence="1">The sequence shown here is derived from an EMBL/GenBank/DDBJ whole genome shotgun (WGS) entry which is preliminary data.</text>
</comment>
<dbReference type="EMBL" id="CM047943">
    <property type="protein sequence ID" value="KAI9900827.1"/>
    <property type="molecule type" value="Genomic_DNA"/>
</dbReference>
<sequence>MATRTPNRWAVLIGINYYTADKCLEGCVNDVEATRQLLESGKDPVNMTTLTATAPADRASGEPVEPPEKWPTRGNVIANLSRIISDAQPGDHVYIHYSGHGARIGDGSGGKHSALALVLFETNGCSYFRGQVLGSCLHKMVQKGLLVSVVLDCCYWGDIVRGEGIAAMETRTAEYRPEADVDISSQDPWEVSDGFRDASWKPEQWLVNPRGYTILSAAGPHEQAYEIQLKGGRKRGALSYFLIDALADLRRRSGRVTHHSLYQHLRTKFHVSWPQQVPMHYGNEASSFFDDMLASGRDDFVPLYMDGEELCVEAGEAHGVSVNDEYMAVPYDTSVEAVTAHVPDAVKLSIVEVRPLSSVAVPSDGKTKTIITKDVKAWKAKPVKRFLPHKMQIGLMEASTDDEASWSRAVEDERHFSLVPQRAGSNPCIFNVRRNEDRKAYEIVDAASRAVAHVPLVPFDTEEAQKAVVTLLRHLSCYKHFEGLENQNPSQAFEDSFSVSCNPPTGPEGWVRVAHGSEWDLEIENRGDGPLYVSIFCMNASWGIVNLVDDGAGTEFIVVPPKSDEGPGMECLSLGMEIPDAIAKQGHAECEDLIKVFITSRPTSFPGTILPKLASGSQDAGEATRGAGDSDMISSVVQELRACYRSNGEHDLTTAEQWATRTMIIRIAANA</sequence>
<evidence type="ECO:0000313" key="2">
    <source>
        <dbReference type="Proteomes" id="UP001163324"/>
    </source>
</evidence>
<name>A0ACC0V3F4_9HYPO</name>
<organism evidence="1 2">
    <name type="scientific">Trichothecium roseum</name>
    <dbReference type="NCBI Taxonomy" id="47278"/>
    <lineage>
        <taxon>Eukaryota</taxon>
        <taxon>Fungi</taxon>
        <taxon>Dikarya</taxon>
        <taxon>Ascomycota</taxon>
        <taxon>Pezizomycotina</taxon>
        <taxon>Sordariomycetes</taxon>
        <taxon>Hypocreomycetidae</taxon>
        <taxon>Hypocreales</taxon>
        <taxon>Hypocreales incertae sedis</taxon>
        <taxon>Trichothecium</taxon>
    </lineage>
</organism>
<gene>
    <name evidence="1" type="ORF">N3K66_005089</name>
</gene>
<reference evidence="1" key="1">
    <citation type="submission" date="2022-10" db="EMBL/GenBank/DDBJ databases">
        <title>Complete Genome of Trichothecium roseum strain YXFP-22015, a Plant Pathogen Isolated from Citrus.</title>
        <authorList>
            <person name="Wang Y."/>
            <person name="Zhu L."/>
        </authorList>
    </citation>
    <scope>NUCLEOTIDE SEQUENCE</scope>
    <source>
        <strain evidence="1">YXFP-22015</strain>
    </source>
</reference>